<name>M3FEU9_LEPBO</name>
<proteinExistence type="inferred from homology"/>
<dbReference type="GO" id="GO:0005737">
    <property type="term" value="C:cytoplasm"/>
    <property type="evidence" value="ECO:0007669"/>
    <property type="project" value="UniProtKB-ARBA"/>
</dbReference>
<evidence type="ECO:0000313" key="7">
    <source>
        <dbReference type="EMBL" id="EMG00398.1"/>
    </source>
</evidence>
<dbReference type="SUPFAM" id="SSF54570">
    <property type="entry name" value="Ribosomal protein S19"/>
    <property type="match status" value="1"/>
</dbReference>
<dbReference type="PRINTS" id="PR00975">
    <property type="entry name" value="RIBOSOMALS19"/>
</dbReference>
<evidence type="ECO:0000256" key="5">
    <source>
        <dbReference type="ARBA" id="ARBA00035309"/>
    </source>
</evidence>
<evidence type="ECO:0000256" key="6">
    <source>
        <dbReference type="RuleBase" id="RU003485"/>
    </source>
</evidence>
<dbReference type="EMBL" id="AKWO02000047">
    <property type="protein sequence ID" value="EMG00398.1"/>
    <property type="molecule type" value="Genomic_DNA"/>
</dbReference>
<comment type="similarity">
    <text evidence="1 6">Belongs to the universal ribosomal protein uS19 family.</text>
</comment>
<dbReference type="GO" id="GO:0000028">
    <property type="term" value="P:ribosomal small subunit assembly"/>
    <property type="evidence" value="ECO:0007669"/>
    <property type="project" value="TreeGrafter"/>
</dbReference>
<dbReference type="Proteomes" id="UP000011783">
    <property type="component" value="Unassembled WGS sequence"/>
</dbReference>
<dbReference type="GO" id="GO:1990904">
    <property type="term" value="C:ribonucleoprotein complex"/>
    <property type="evidence" value="ECO:0007669"/>
    <property type="project" value="UniProtKB-KW"/>
</dbReference>
<dbReference type="PIRSF" id="PIRSF002144">
    <property type="entry name" value="Ribosomal_S19"/>
    <property type="match status" value="1"/>
</dbReference>
<evidence type="ECO:0000256" key="1">
    <source>
        <dbReference type="ARBA" id="ARBA00007345"/>
    </source>
</evidence>
<gene>
    <name evidence="7" type="primary">rpsS</name>
    <name evidence="7" type="ORF">LEP1GSC123_2283</name>
</gene>
<evidence type="ECO:0000256" key="4">
    <source>
        <dbReference type="ARBA" id="ARBA00035163"/>
    </source>
</evidence>
<dbReference type="GO" id="GO:0003735">
    <property type="term" value="F:structural constituent of ribosome"/>
    <property type="evidence" value="ECO:0007669"/>
    <property type="project" value="InterPro"/>
</dbReference>
<keyword evidence="3 6" id="KW-0687">Ribonucleoprotein</keyword>
<evidence type="ECO:0000313" key="8">
    <source>
        <dbReference type="Proteomes" id="UP000011783"/>
    </source>
</evidence>
<dbReference type="InterPro" id="IPR023575">
    <property type="entry name" value="Ribosomal_uS19_SF"/>
</dbReference>
<dbReference type="Gene3D" id="3.30.860.10">
    <property type="entry name" value="30s Ribosomal Protein S19, Chain A"/>
    <property type="match status" value="1"/>
</dbReference>
<comment type="caution">
    <text evidence="7">The sequence shown here is derived from an EMBL/GenBank/DDBJ whole genome shotgun (WGS) entry which is preliminary data.</text>
</comment>
<dbReference type="PANTHER" id="PTHR11880:SF8">
    <property type="entry name" value="SMALL RIBOSOMAL SUBUNIT PROTEIN US19M"/>
    <property type="match status" value="1"/>
</dbReference>
<dbReference type="InterPro" id="IPR020934">
    <property type="entry name" value="Ribosomal_uS19_CS"/>
</dbReference>
<dbReference type="GO" id="GO:0005840">
    <property type="term" value="C:ribosome"/>
    <property type="evidence" value="ECO:0007669"/>
    <property type="project" value="UniProtKB-KW"/>
</dbReference>
<dbReference type="GO" id="GO:0003723">
    <property type="term" value="F:RNA binding"/>
    <property type="evidence" value="ECO:0007669"/>
    <property type="project" value="InterPro"/>
</dbReference>
<sequence length="50" mass="5566">MVGHTVMVHNGKQFTPVYINENMIGHKLGEFSPTRTFRGHVAGDKKAAKK</sequence>
<dbReference type="GO" id="GO:0006412">
    <property type="term" value="P:translation"/>
    <property type="evidence" value="ECO:0007669"/>
    <property type="project" value="InterPro"/>
</dbReference>
<dbReference type="PANTHER" id="PTHR11880">
    <property type="entry name" value="RIBOSOMAL PROTEIN S19P FAMILY MEMBER"/>
    <property type="match status" value="1"/>
</dbReference>
<reference evidence="7 8" key="1">
    <citation type="submission" date="2013-01" db="EMBL/GenBank/DDBJ databases">
        <authorList>
            <person name="Harkins D.M."/>
            <person name="Durkin A.S."/>
            <person name="Brinkac L.M."/>
            <person name="Haft D.H."/>
            <person name="Selengut J.D."/>
            <person name="Sanka R."/>
            <person name="DePew J."/>
            <person name="Purushe J."/>
            <person name="Picardeau M."/>
            <person name="Werts C."/>
            <person name="Goarant C."/>
            <person name="Vinetz J.M."/>
            <person name="Sutton G.G."/>
            <person name="Nierman W.C."/>
            <person name="Fouts D.E."/>
        </authorList>
    </citation>
    <scope>NUCLEOTIDE SEQUENCE [LARGE SCALE GENOMIC DNA]</scope>
    <source>
        <strain evidence="7 8">200701203</strain>
    </source>
</reference>
<organism evidence="7 8">
    <name type="scientific">Leptospira borgpetersenii str. 200701203</name>
    <dbReference type="NCBI Taxonomy" id="1193007"/>
    <lineage>
        <taxon>Bacteria</taxon>
        <taxon>Pseudomonadati</taxon>
        <taxon>Spirochaetota</taxon>
        <taxon>Spirochaetia</taxon>
        <taxon>Leptospirales</taxon>
        <taxon>Leptospiraceae</taxon>
        <taxon>Leptospira</taxon>
    </lineage>
</organism>
<evidence type="ECO:0000256" key="3">
    <source>
        <dbReference type="ARBA" id="ARBA00023274"/>
    </source>
</evidence>
<dbReference type="AlphaFoldDB" id="M3FEU9"/>
<dbReference type="Pfam" id="PF00203">
    <property type="entry name" value="Ribosomal_S19"/>
    <property type="match status" value="1"/>
</dbReference>
<keyword evidence="2 6" id="KW-0689">Ribosomal protein</keyword>
<dbReference type="InterPro" id="IPR002222">
    <property type="entry name" value="Ribosomal_uS19"/>
</dbReference>
<dbReference type="PROSITE" id="PS00323">
    <property type="entry name" value="RIBOSOMAL_S19"/>
    <property type="match status" value="1"/>
</dbReference>
<accession>M3FEU9</accession>
<protein>
    <recommendedName>
        <fullName evidence="4">Small ribosomal subunit protein uS19</fullName>
    </recommendedName>
    <alternativeName>
        <fullName evidence="5">30S ribosomal protein S19</fullName>
    </alternativeName>
</protein>
<evidence type="ECO:0000256" key="2">
    <source>
        <dbReference type="ARBA" id="ARBA00022980"/>
    </source>
</evidence>